<evidence type="ECO:0000256" key="1">
    <source>
        <dbReference type="ARBA" id="ARBA00002777"/>
    </source>
</evidence>
<keyword evidence="7 11" id="KW-0479">Metal-binding</keyword>
<sequence>MTVTTANLGFPRIGKQRELKFALESYWAGKSSQQDLLATAKSLRAANWKLQQEKGIKNIPSNDFSLYDHVLDLAVTLGVIPAVYGWKSGKVDLDTYFALARGGKVIIPIELASCSCGRDHGNGASGNGVPALEMTKWFDTNYHYMVPEFSAGQTFTLTDNKALNEFNEAKELGIHTRPVLLGPVSFLKLGKSNDANFDLNKTLEALLPVYTEILVQLHAAGADWVQIDEPVLSLDLDARDHESIRTTYEFLAEKLPELKILLANYFGSYGDNLLTAITLPVAGLHLDLVRAPQDLDAAAKIARPDLVLSLGVIDGRNIWRADLRGISERVKSVIAKRGTDTVQIAPSCSLLHVPIDLASEKKLDADIRQSLAFAVQKLEELTVLGTVLGDKPEAAETALKASDEAIAARKASAKINNKAVQTRVAAITDAQSHRNSPFDARVKLQADHLKLPLYPTTTIGSFPQTAEVRQARSRFTKGELSASDYQNFLEQETETAIRWQEEIGIDVLVHGEFERNDMVQYFGEQLDGYAFTQSGWVQSYGSRYVRPPVIYGDVSRPVAMTVEWAKFAQSKTDKPMKGMLTGPVTMLQWSFVRDDLPRSEVCRQIALALRDEVTDLEAAGISIIQIDEPALREGLPLRKSDWAAYLEWAVTAFRLSAAGVQDETQIHTHMCYSEFNDIMPAIAALDADVISIETSRSKMELLSAFSEQGYPNEIGPGVYDIHSPRIPDVEEMVDLIEKAAQKLKAQQIWVNPDCGLKTRGWAETKPALVNLVEAARQLRAAA</sequence>
<evidence type="ECO:0000313" key="18">
    <source>
        <dbReference type="Proteomes" id="UP000531231"/>
    </source>
</evidence>
<evidence type="ECO:0000259" key="16">
    <source>
        <dbReference type="Pfam" id="PF08267"/>
    </source>
</evidence>
<dbReference type="InterPro" id="IPR006276">
    <property type="entry name" value="Cobalamin-indep_Met_synthase"/>
</dbReference>
<comment type="caution">
    <text evidence="11">Lacks conserved residue(s) required for the propagation of feature annotation.</text>
</comment>
<dbReference type="AlphaFoldDB" id="A0A7W8AIM5"/>
<feature type="domain" description="Cobalamin-independent methionine synthase MetE N-terminal" evidence="16">
    <location>
        <begin position="5"/>
        <end position="334"/>
    </location>
</feature>
<feature type="binding site" evidence="11">
    <location>
        <position position="754"/>
    </location>
    <ligand>
        <name>Zn(2+)</name>
        <dbReference type="ChEBI" id="CHEBI:29105"/>
        <note>catalytic</note>
    </ligand>
</feature>
<evidence type="ECO:0000256" key="14">
    <source>
        <dbReference type="PIRSR" id="PIRSR000382-3"/>
    </source>
</evidence>
<evidence type="ECO:0000313" key="17">
    <source>
        <dbReference type="EMBL" id="MBB5091072.1"/>
    </source>
</evidence>
<name>A0A7W8AIM5_9HYPH</name>
<dbReference type="HAMAP" id="MF_00172">
    <property type="entry name" value="Meth_synth"/>
    <property type="match status" value="1"/>
</dbReference>
<dbReference type="InterPro" id="IPR013215">
    <property type="entry name" value="Cbl-indep_Met_Synth_N"/>
</dbReference>
<feature type="binding site" evidence="11 12">
    <location>
        <begin position="459"/>
        <end position="461"/>
    </location>
    <ligand>
        <name>L-methionine</name>
        <dbReference type="ChEBI" id="CHEBI:57844"/>
    </ligand>
</feature>
<keyword evidence="8 11" id="KW-0677">Repeat</keyword>
<evidence type="ECO:0000256" key="13">
    <source>
        <dbReference type="PIRSR" id="PIRSR000382-2"/>
    </source>
</evidence>
<evidence type="ECO:0000256" key="7">
    <source>
        <dbReference type="ARBA" id="ARBA00022723"/>
    </source>
</evidence>
<keyword evidence="9 11" id="KW-0862">Zinc</keyword>
<dbReference type="GO" id="GO:0008270">
    <property type="term" value="F:zinc ion binding"/>
    <property type="evidence" value="ECO:0007669"/>
    <property type="project" value="InterPro"/>
</dbReference>
<keyword evidence="4 11" id="KW-0489">Methyltransferase</keyword>
<protein>
    <recommendedName>
        <fullName evidence="11">5-methyltetrahydropteroyltriglutamate--homocysteine methyltransferase</fullName>
        <ecNumber evidence="11">2.1.1.14</ecNumber>
    </recommendedName>
    <alternativeName>
        <fullName evidence="11">Cobalamin-independent methionine synthase</fullName>
    </alternativeName>
    <alternativeName>
        <fullName evidence="11">Methionine synthase, vitamin-B12 independent isozyme</fullName>
    </alternativeName>
</protein>
<feature type="binding site" evidence="13">
    <location>
        <position position="693"/>
    </location>
    <ligand>
        <name>Zn(2+)</name>
        <dbReference type="ChEBI" id="CHEBI:29105"/>
        <label>1</label>
        <note>catalytic</note>
    </ligand>
</feature>
<keyword evidence="10 11" id="KW-0486">Methionine biosynthesis</keyword>
<dbReference type="Pfam" id="PF01717">
    <property type="entry name" value="Meth_synt_2"/>
    <property type="match status" value="1"/>
</dbReference>
<keyword evidence="6 11" id="KW-0808">Transferase</keyword>
<dbReference type="NCBIfam" id="NF003556">
    <property type="entry name" value="PRK05222.1"/>
    <property type="match status" value="1"/>
</dbReference>
<evidence type="ECO:0000256" key="12">
    <source>
        <dbReference type="PIRSR" id="PIRSR000382-1"/>
    </source>
</evidence>
<dbReference type="CDD" id="cd03311">
    <property type="entry name" value="CIMS_C_terminal_like"/>
    <property type="match status" value="1"/>
</dbReference>
<feature type="binding site" evidence="11">
    <location>
        <position position="669"/>
    </location>
    <ligand>
        <name>Zn(2+)</name>
        <dbReference type="ChEBI" id="CHEBI:29105"/>
        <note>catalytic</note>
    </ligand>
</feature>
<feature type="binding site" evidence="11 12">
    <location>
        <position position="589"/>
    </location>
    <ligand>
        <name>5-methyltetrahydropteroyltri-L-glutamate</name>
        <dbReference type="ChEBI" id="CHEBI:58207"/>
    </ligand>
</feature>
<comment type="catalytic activity">
    <reaction evidence="11">
        <text>5-methyltetrahydropteroyltri-L-glutamate + L-homocysteine = tetrahydropteroyltri-L-glutamate + L-methionine</text>
        <dbReference type="Rhea" id="RHEA:21196"/>
        <dbReference type="ChEBI" id="CHEBI:57844"/>
        <dbReference type="ChEBI" id="CHEBI:58140"/>
        <dbReference type="ChEBI" id="CHEBI:58199"/>
        <dbReference type="ChEBI" id="CHEBI:58207"/>
        <dbReference type="EC" id="2.1.1.14"/>
    </reaction>
</comment>
<dbReference type="Proteomes" id="UP000531231">
    <property type="component" value="Unassembled WGS sequence"/>
</dbReference>
<dbReference type="InterPro" id="IPR038071">
    <property type="entry name" value="UROD/MetE-like_sf"/>
</dbReference>
<feature type="active site" description="Proton donor" evidence="11 14">
    <location>
        <position position="722"/>
    </location>
</feature>
<dbReference type="CDD" id="cd03312">
    <property type="entry name" value="CIMS_N_terminal_like"/>
    <property type="match status" value="1"/>
</dbReference>
<dbReference type="RefSeq" id="WP_151159096.1">
    <property type="nucleotide sequence ID" value="NZ_JACHIL010000002.1"/>
</dbReference>
<feature type="binding site" evidence="11">
    <location>
        <begin position="17"/>
        <end position="20"/>
    </location>
    <ligand>
        <name>5-methyltetrahydropteroyltri-L-glutamate</name>
        <dbReference type="ChEBI" id="CHEBI:58207"/>
    </ligand>
</feature>
<feature type="binding site" evidence="12">
    <location>
        <position position="141"/>
    </location>
    <ligand>
        <name>5-methyltetrahydropteroyltri-L-glutamate</name>
        <dbReference type="ChEBI" id="CHEBI:58207"/>
    </ligand>
</feature>
<feature type="binding site" evidence="11 12">
    <location>
        <begin position="459"/>
        <end position="461"/>
    </location>
    <ligand>
        <name>L-homocysteine</name>
        <dbReference type="ChEBI" id="CHEBI:58199"/>
    </ligand>
</feature>
<keyword evidence="5 11" id="KW-0028">Amino-acid biosynthesis</keyword>
<feature type="binding site" evidence="11 12">
    <location>
        <position position="512"/>
    </location>
    <ligand>
        <name>L-methionine</name>
        <dbReference type="ChEBI" id="CHEBI:57844"/>
    </ligand>
</feature>
<proteinExistence type="inferred from homology"/>
<dbReference type="GO" id="GO:0032259">
    <property type="term" value="P:methylation"/>
    <property type="evidence" value="ECO:0007669"/>
    <property type="project" value="UniProtKB-KW"/>
</dbReference>
<organism evidence="17 18">
    <name type="scientific">Pseudochrobactrum saccharolyticum</name>
    <dbReference type="NCBI Taxonomy" id="354352"/>
    <lineage>
        <taxon>Bacteria</taxon>
        <taxon>Pseudomonadati</taxon>
        <taxon>Pseudomonadota</taxon>
        <taxon>Alphaproteobacteria</taxon>
        <taxon>Hyphomicrobiales</taxon>
        <taxon>Brucellaceae</taxon>
        <taxon>Pseudochrobactrum</taxon>
    </lineage>
</organism>
<comment type="pathway">
    <text evidence="2 11">Amino-acid biosynthesis; L-methionine biosynthesis via de novo pathway; L-methionine from L-homocysteine (MetE route): step 1/1.</text>
</comment>
<feature type="binding site" evidence="13">
    <location>
        <position position="671"/>
    </location>
    <ligand>
        <name>Zn(2+)</name>
        <dbReference type="ChEBI" id="CHEBI:29105"/>
        <label>1</label>
        <note>catalytic</note>
    </ligand>
</feature>
<dbReference type="SUPFAM" id="SSF51726">
    <property type="entry name" value="UROD/MetE-like"/>
    <property type="match status" value="2"/>
</dbReference>
<reference evidence="17 18" key="1">
    <citation type="submission" date="2020-08" db="EMBL/GenBank/DDBJ databases">
        <title>Genomic Encyclopedia of Type Strains, Phase IV (KMG-IV): sequencing the most valuable type-strain genomes for metagenomic binning, comparative biology and taxonomic classification.</title>
        <authorList>
            <person name="Goeker M."/>
        </authorList>
    </citation>
    <scope>NUCLEOTIDE SEQUENCE [LARGE SCALE GENOMIC DNA]</scope>
    <source>
        <strain evidence="17 18">DSM 25620</strain>
    </source>
</reference>
<feature type="binding site" evidence="11 12">
    <location>
        <position position="627"/>
    </location>
    <ligand>
        <name>L-methionine</name>
        <dbReference type="ChEBI" id="CHEBI:57844"/>
    </ligand>
</feature>
<comment type="function">
    <text evidence="1 11">Catalyzes the transfer of a methyl group from 5-methyltetrahydrofolate to homocysteine resulting in methionine formation.</text>
</comment>
<dbReference type="Pfam" id="PF08267">
    <property type="entry name" value="Meth_synt_1"/>
    <property type="match status" value="1"/>
</dbReference>
<evidence type="ECO:0000256" key="5">
    <source>
        <dbReference type="ARBA" id="ARBA00022605"/>
    </source>
</evidence>
<dbReference type="GO" id="GO:0009086">
    <property type="term" value="P:methionine biosynthetic process"/>
    <property type="evidence" value="ECO:0007669"/>
    <property type="project" value="UniProtKB-UniRule"/>
</dbReference>
<dbReference type="UniPathway" id="UPA00051">
    <property type="reaction ID" value="UER00082"/>
</dbReference>
<feature type="binding site" evidence="11">
    <location>
        <position position="671"/>
    </location>
    <ligand>
        <name>Zn(2+)</name>
        <dbReference type="ChEBI" id="CHEBI:29105"/>
        <note>catalytic</note>
    </ligand>
</feature>
<comment type="cofactor">
    <cofactor evidence="13">
        <name>Zn(2+)</name>
        <dbReference type="ChEBI" id="CHEBI:29105"/>
    </cofactor>
    <text evidence="13">Binds 2 Zn(2+) ions per subunit.</text>
</comment>
<comment type="caution">
    <text evidence="17">The sequence shown here is derived from an EMBL/GenBank/DDBJ whole genome shotgun (WGS) entry which is preliminary data.</text>
</comment>
<dbReference type="GO" id="GO:0003871">
    <property type="term" value="F:5-methyltetrahydropteroyltriglutamate-homocysteine S-methyltransferase activity"/>
    <property type="evidence" value="ECO:0007669"/>
    <property type="project" value="UniProtKB-UniRule"/>
</dbReference>
<evidence type="ECO:0000256" key="8">
    <source>
        <dbReference type="ARBA" id="ARBA00022737"/>
    </source>
</evidence>
<comment type="similarity">
    <text evidence="3 11">Belongs to the vitamin-B12 independent methionine synthase family.</text>
</comment>
<feature type="binding site" evidence="11">
    <location>
        <position position="693"/>
    </location>
    <ligand>
        <name>Zn(2+)</name>
        <dbReference type="ChEBI" id="CHEBI:29105"/>
        <note>catalytic</note>
    </ligand>
</feature>
<evidence type="ECO:0000256" key="6">
    <source>
        <dbReference type="ARBA" id="ARBA00022679"/>
    </source>
</evidence>
<dbReference type="PANTHER" id="PTHR30519">
    <property type="entry name" value="5-METHYLTETRAHYDROPTEROYLTRIGLUTAMATE--HOMOCYSTEINE METHYLTRANSFERASE"/>
    <property type="match status" value="1"/>
</dbReference>
<evidence type="ECO:0000259" key="15">
    <source>
        <dbReference type="Pfam" id="PF01717"/>
    </source>
</evidence>
<dbReference type="Gene3D" id="3.20.20.210">
    <property type="match status" value="2"/>
</dbReference>
<evidence type="ECO:0000256" key="4">
    <source>
        <dbReference type="ARBA" id="ARBA00022603"/>
    </source>
</evidence>
<keyword evidence="18" id="KW-1185">Reference proteome</keyword>
<dbReference type="EMBL" id="JACHIL010000002">
    <property type="protein sequence ID" value="MBB5091072.1"/>
    <property type="molecule type" value="Genomic_DNA"/>
</dbReference>
<dbReference type="InterPro" id="IPR002629">
    <property type="entry name" value="Met_Synth_C/arc"/>
</dbReference>
<feature type="binding site" evidence="11">
    <location>
        <position position="512"/>
    </location>
    <ligand>
        <name>L-homocysteine</name>
        <dbReference type="ChEBI" id="CHEBI:58199"/>
    </ligand>
</feature>
<dbReference type="EC" id="2.1.1.14" evidence="11"/>
<evidence type="ECO:0000256" key="11">
    <source>
        <dbReference type="HAMAP-Rule" id="MF_00172"/>
    </source>
</evidence>
<comment type="cofactor">
    <cofactor evidence="11">
        <name>Zn(2+)</name>
        <dbReference type="ChEBI" id="CHEBI:29105"/>
    </cofactor>
    <text evidence="11">Binds 1 zinc ion per subunit.</text>
</comment>
<evidence type="ECO:0000256" key="2">
    <source>
        <dbReference type="ARBA" id="ARBA00004681"/>
    </source>
</evidence>
<dbReference type="FunFam" id="3.20.20.210:FF:000002">
    <property type="entry name" value="5-methyltetrahydropteroyltriglutamate--homocysteine methyltransferase"/>
    <property type="match status" value="1"/>
</dbReference>
<feature type="binding site" evidence="11">
    <location>
        <position position="633"/>
    </location>
    <ligand>
        <name>5-methyltetrahydropteroyltri-L-glutamate</name>
        <dbReference type="ChEBI" id="CHEBI:58207"/>
    </ligand>
</feature>
<dbReference type="PIRSF" id="PIRSF000382">
    <property type="entry name" value="MeTrfase_B12_ind"/>
    <property type="match status" value="1"/>
</dbReference>
<accession>A0A7W8AIM5</accession>
<evidence type="ECO:0000256" key="9">
    <source>
        <dbReference type="ARBA" id="ARBA00022833"/>
    </source>
</evidence>
<evidence type="ECO:0000256" key="3">
    <source>
        <dbReference type="ARBA" id="ARBA00009553"/>
    </source>
</evidence>
<feature type="binding site" evidence="13">
    <location>
        <position position="669"/>
    </location>
    <ligand>
        <name>Zn(2+)</name>
        <dbReference type="ChEBI" id="CHEBI:29105"/>
        <label>1</label>
        <note>catalytic</note>
    </ligand>
</feature>
<feature type="binding site" evidence="11">
    <location>
        <position position="136"/>
    </location>
    <ligand>
        <name>5-methyltetrahydropteroyltri-L-glutamate</name>
        <dbReference type="ChEBI" id="CHEBI:58207"/>
    </ligand>
</feature>
<dbReference type="NCBIfam" id="TIGR01371">
    <property type="entry name" value="met_syn_B12ind"/>
    <property type="match status" value="1"/>
</dbReference>
<feature type="domain" description="Cobalamin-independent methionine synthase MetE C-terminal/archaeal" evidence="15">
    <location>
        <begin position="455"/>
        <end position="776"/>
    </location>
</feature>
<feature type="binding site" evidence="13">
    <location>
        <position position="754"/>
    </location>
    <ligand>
        <name>Zn(2+)</name>
        <dbReference type="ChEBI" id="CHEBI:29105"/>
        <label>1</label>
        <note>catalytic</note>
    </ligand>
</feature>
<feature type="binding site" evidence="11 12">
    <location>
        <position position="627"/>
    </location>
    <ligand>
        <name>L-homocysteine</name>
        <dbReference type="ChEBI" id="CHEBI:58199"/>
    </ligand>
</feature>
<evidence type="ECO:0000256" key="10">
    <source>
        <dbReference type="ARBA" id="ARBA00023167"/>
    </source>
</evidence>
<feature type="binding site" evidence="12">
    <location>
        <position position="20"/>
    </location>
    <ligand>
        <name>5-methyltetrahydropteroyltri-L-glutamate</name>
        <dbReference type="ChEBI" id="CHEBI:58207"/>
    </ligand>
</feature>
<gene>
    <name evidence="11" type="primary">metE</name>
    <name evidence="17" type="ORF">HNQ68_001596</name>
</gene>